<protein>
    <submittedName>
        <fullName evidence="1">Uncharacterized protein</fullName>
    </submittedName>
</protein>
<reference evidence="1" key="2">
    <citation type="journal article" date="2015" name="Fish Shellfish Immunol.">
        <title>Early steps in the European eel (Anguilla anguilla)-Vibrio vulnificus interaction in the gills: Role of the RtxA13 toxin.</title>
        <authorList>
            <person name="Callol A."/>
            <person name="Pajuelo D."/>
            <person name="Ebbesson L."/>
            <person name="Teles M."/>
            <person name="MacKenzie S."/>
            <person name="Amaro C."/>
        </authorList>
    </citation>
    <scope>NUCLEOTIDE SEQUENCE</scope>
</reference>
<reference evidence="1" key="1">
    <citation type="submission" date="2014-11" db="EMBL/GenBank/DDBJ databases">
        <authorList>
            <person name="Amaro Gonzalez C."/>
        </authorList>
    </citation>
    <scope>NUCLEOTIDE SEQUENCE</scope>
</reference>
<evidence type="ECO:0000313" key="1">
    <source>
        <dbReference type="EMBL" id="JAH31804.1"/>
    </source>
</evidence>
<sequence>MTYHYQPQGPSTLFLGVLFI</sequence>
<proteinExistence type="predicted"/>
<accession>A0A0E9RRP9</accession>
<name>A0A0E9RRP9_ANGAN</name>
<dbReference type="EMBL" id="GBXM01076773">
    <property type="protein sequence ID" value="JAH31804.1"/>
    <property type="molecule type" value="Transcribed_RNA"/>
</dbReference>
<organism evidence="1">
    <name type="scientific">Anguilla anguilla</name>
    <name type="common">European freshwater eel</name>
    <name type="synonym">Muraena anguilla</name>
    <dbReference type="NCBI Taxonomy" id="7936"/>
    <lineage>
        <taxon>Eukaryota</taxon>
        <taxon>Metazoa</taxon>
        <taxon>Chordata</taxon>
        <taxon>Craniata</taxon>
        <taxon>Vertebrata</taxon>
        <taxon>Euteleostomi</taxon>
        <taxon>Actinopterygii</taxon>
        <taxon>Neopterygii</taxon>
        <taxon>Teleostei</taxon>
        <taxon>Anguilliformes</taxon>
        <taxon>Anguillidae</taxon>
        <taxon>Anguilla</taxon>
    </lineage>
</organism>
<dbReference type="AlphaFoldDB" id="A0A0E9RRP9"/>